<sequence length="252" mass="27771">MPSPRDKENEVAAASATIGPKKSQKKSKKSKKAKKNKTLPAVEDLFNDNDGVDNGRAAQDTPSEVATTGRSQESSKKRKHNSVNSSSRKKKKANDSQEEIDSGDDESESSISEMHAGRWYARATDCWASPLSVLLAGLGDDDEESNTSHGNKAKATSHTHLRHAFELLLDANDANFEDLHTLFVENNDMDTTVDINAIKQYATKMQNHVNRAWSDDTSKLKKDLDKLLAMPGSDRIKVWSKSLMGWNDPATA</sequence>
<evidence type="ECO:0000313" key="3">
    <source>
        <dbReference type="Proteomes" id="UP001498398"/>
    </source>
</evidence>
<dbReference type="EMBL" id="JBANRG010000070">
    <property type="protein sequence ID" value="KAK7440079.1"/>
    <property type="molecule type" value="Genomic_DNA"/>
</dbReference>
<feature type="compositionally biased region" description="Polar residues" evidence="1">
    <location>
        <begin position="60"/>
        <end position="72"/>
    </location>
</feature>
<name>A0ABR1IVM1_9AGAR</name>
<gene>
    <name evidence="2" type="ORF">VKT23_017328</name>
</gene>
<organism evidence="2 3">
    <name type="scientific">Marasmiellus scandens</name>
    <dbReference type="NCBI Taxonomy" id="2682957"/>
    <lineage>
        <taxon>Eukaryota</taxon>
        <taxon>Fungi</taxon>
        <taxon>Dikarya</taxon>
        <taxon>Basidiomycota</taxon>
        <taxon>Agaricomycotina</taxon>
        <taxon>Agaricomycetes</taxon>
        <taxon>Agaricomycetidae</taxon>
        <taxon>Agaricales</taxon>
        <taxon>Marasmiineae</taxon>
        <taxon>Omphalotaceae</taxon>
        <taxon>Marasmiellus</taxon>
    </lineage>
</organism>
<comment type="caution">
    <text evidence="2">The sequence shown here is derived from an EMBL/GenBank/DDBJ whole genome shotgun (WGS) entry which is preliminary data.</text>
</comment>
<feature type="compositionally biased region" description="Basic and acidic residues" evidence="1">
    <location>
        <begin position="1"/>
        <end position="10"/>
    </location>
</feature>
<feature type="compositionally biased region" description="Basic residues" evidence="1">
    <location>
        <begin position="22"/>
        <end position="37"/>
    </location>
</feature>
<evidence type="ECO:0000256" key="1">
    <source>
        <dbReference type="SAM" id="MobiDB-lite"/>
    </source>
</evidence>
<proteinExistence type="predicted"/>
<keyword evidence="3" id="KW-1185">Reference proteome</keyword>
<feature type="region of interest" description="Disordered" evidence="1">
    <location>
        <begin position="1"/>
        <end position="110"/>
    </location>
</feature>
<accession>A0ABR1IVM1</accession>
<reference evidence="2 3" key="1">
    <citation type="submission" date="2024-01" db="EMBL/GenBank/DDBJ databases">
        <title>A draft genome for the cacao thread blight pathogen Marasmiellus scandens.</title>
        <authorList>
            <person name="Baruah I.K."/>
            <person name="Leung J."/>
            <person name="Bukari Y."/>
            <person name="Amoako-Attah I."/>
            <person name="Meinhardt L.W."/>
            <person name="Bailey B.A."/>
            <person name="Cohen S.P."/>
        </authorList>
    </citation>
    <scope>NUCLEOTIDE SEQUENCE [LARGE SCALE GENOMIC DNA]</scope>
    <source>
        <strain evidence="2 3">GH-19</strain>
    </source>
</reference>
<feature type="compositionally biased region" description="Acidic residues" evidence="1">
    <location>
        <begin position="96"/>
        <end position="108"/>
    </location>
</feature>
<evidence type="ECO:0000313" key="2">
    <source>
        <dbReference type="EMBL" id="KAK7440079.1"/>
    </source>
</evidence>
<feature type="compositionally biased region" description="Basic residues" evidence="1">
    <location>
        <begin position="76"/>
        <end position="92"/>
    </location>
</feature>
<protein>
    <submittedName>
        <fullName evidence="2">Uncharacterized protein</fullName>
    </submittedName>
</protein>
<dbReference type="Proteomes" id="UP001498398">
    <property type="component" value="Unassembled WGS sequence"/>
</dbReference>